<evidence type="ECO:0000256" key="5">
    <source>
        <dbReference type="ARBA" id="ARBA00022723"/>
    </source>
</evidence>
<dbReference type="Proteomes" id="UP001524473">
    <property type="component" value="Unassembled WGS sequence"/>
</dbReference>
<dbReference type="Gene3D" id="3.40.50.10330">
    <property type="entry name" value="Probable inorganic polyphosphate/atp-NAD kinase, domain 1"/>
    <property type="match status" value="1"/>
</dbReference>
<name>A0ABT1RZA2_9FIRM</name>
<reference evidence="14 15" key="1">
    <citation type="submission" date="2022-06" db="EMBL/GenBank/DDBJ databases">
        <title>Isolation of gut microbiota from human fecal samples.</title>
        <authorList>
            <person name="Pamer E.G."/>
            <person name="Barat B."/>
            <person name="Waligurski E."/>
            <person name="Medina S."/>
            <person name="Paddock L."/>
            <person name="Mostad J."/>
        </authorList>
    </citation>
    <scope>NUCLEOTIDE SEQUENCE [LARGE SCALE GENOMIC DNA]</scope>
    <source>
        <strain evidence="14 15">DFI.9.73</strain>
    </source>
</reference>
<keyword evidence="15" id="KW-1185">Reference proteome</keyword>
<dbReference type="PANTHER" id="PTHR12358">
    <property type="entry name" value="SPHINGOSINE KINASE"/>
    <property type="match status" value="1"/>
</dbReference>
<evidence type="ECO:0000256" key="2">
    <source>
        <dbReference type="ARBA" id="ARBA00005983"/>
    </source>
</evidence>
<proteinExistence type="inferred from homology"/>
<sequence length="292" mass="31889">MNVTIVVNPHAGKQNILREISAVEKVFRDGGCEVATVQTETREQAKRLLEDSAEKPDVLVCCGGDGTLSETVNTLLNAGKTTPLGYIPSGSTNDFATFLGIPKEPVKAAQRIVSGEAKPIDVGRFGYKYFIYVASFGAFTQSSYSTTQSLKNSLGHLAYVIEGIKELPQIKSYHVGLETEHGTVEGDYVFGSVSNSTSFGGIIKMDPKEVAPADGLFEIMLVKMPKNLIELHKILFSLMSGKYDEEVITFLHARQALFTCSEPMPWSLDGEYAAGGERVEIEAVKQAVRLYY</sequence>
<keyword evidence="4" id="KW-0808">Transferase</keyword>
<comment type="similarity">
    <text evidence="2">Belongs to the diacylglycerol/lipid kinase family.</text>
</comment>
<dbReference type="NCBIfam" id="TIGR00147">
    <property type="entry name" value="YegS/Rv2252/BmrU family lipid kinase"/>
    <property type="match status" value="1"/>
</dbReference>
<evidence type="ECO:0000256" key="12">
    <source>
        <dbReference type="ARBA" id="ARBA00023264"/>
    </source>
</evidence>
<evidence type="ECO:0000256" key="9">
    <source>
        <dbReference type="ARBA" id="ARBA00022842"/>
    </source>
</evidence>
<keyword evidence="12" id="KW-1208">Phospholipid metabolism</keyword>
<protein>
    <submittedName>
        <fullName evidence="14">Diacylglycerol kinase family lipid kinase</fullName>
    </submittedName>
</protein>
<keyword evidence="11" id="KW-0594">Phospholipid biosynthesis</keyword>
<keyword evidence="9" id="KW-0460">Magnesium</keyword>
<evidence type="ECO:0000256" key="11">
    <source>
        <dbReference type="ARBA" id="ARBA00023209"/>
    </source>
</evidence>
<accession>A0ABT1RZA2</accession>
<organism evidence="14 15">
    <name type="scientific">Neglectibacter timonensis</name>
    <dbReference type="NCBI Taxonomy" id="1776382"/>
    <lineage>
        <taxon>Bacteria</taxon>
        <taxon>Bacillati</taxon>
        <taxon>Bacillota</taxon>
        <taxon>Clostridia</taxon>
        <taxon>Eubacteriales</taxon>
        <taxon>Oscillospiraceae</taxon>
        <taxon>Neglectibacter</taxon>
    </lineage>
</organism>
<evidence type="ECO:0000256" key="6">
    <source>
        <dbReference type="ARBA" id="ARBA00022741"/>
    </source>
</evidence>
<keyword evidence="10" id="KW-0443">Lipid metabolism</keyword>
<evidence type="ECO:0000256" key="8">
    <source>
        <dbReference type="ARBA" id="ARBA00022840"/>
    </source>
</evidence>
<dbReference type="RefSeq" id="WP_066861339.1">
    <property type="nucleotide sequence ID" value="NZ_CABKVV010000011.1"/>
</dbReference>
<evidence type="ECO:0000256" key="4">
    <source>
        <dbReference type="ARBA" id="ARBA00022679"/>
    </source>
</evidence>
<dbReference type="InterPro" id="IPR001206">
    <property type="entry name" value="Diacylglycerol_kinase_cat_dom"/>
</dbReference>
<dbReference type="GO" id="GO:0016301">
    <property type="term" value="F:kinase activity"/>
    <property type="evidence" value="ECO:0007669"/>
    <property type="project" value="UniProtKB-KW"/>
</dbReference>
<dbReference type="EMBL" id="JANFZH010000017">
    <property type="protein sequence ID" value="MCQ4840012.1"/>
    <property type="molecule type" value="Genomic_DNA"/>
</dbReference>
<feature type="domain" description="DAGKc" evidence="13">
    <location>
        <begin position="1"/>
        <end position="129"/>
    </location>
</feature>
<dbReference type="Pfam" id="PF19279">
    <property type="entry name" value="YegS_C"/>
    <property type="match status" value="1"/>
</dbReference>
<gene>
    <name evidence="14" type="ORF">NE695_08795</name>
</gene>
<dbReference type="Gene3D" id="2.60.200.40">
    <property type="match status" value="1"/>
</dbReference>
<dbReference type="InterPro" id="IPR016064">
    <property type="entry name" value="NAD/diacylglycerol_kinase_sf"/>
</dbReference>
<dbReference type="InterPro" id="IPR045540">
    <property type="entry name" value="YegS/DAGK_C"/>
</dbReference>
<dbReference type="PROSITE" id="PS50146">
    <property type="entry name" value="DAGK"/>
    <property type="match status" value="1"/>
</dbReference>
<keyword evidence="5" id="KW-0479">Metal-binding</keyword>
<evidence type="ECO:0000256" key="7">
    <source>
        <dbReference type="ARBA" id="ARBA00022777"/>
    </source>
</evidence>
<dbReference type="InterPro" id="IPR017438">
    <property type="entry name" value="ATP-NAD_kinase_N"/>
</dbReference>
<comment type="caution">
    <text evidence="14">The sequence shown here is derived from an EMBL/GenBank/DDBJ whole genome shotgun (WGS) entry which is preliminary data.</text>
</comment>
<evidence type="ECO:0000259" key="13">
    <source>
        <dbReference type="PROSITE" id="PS50146"/>
    </source>
</evidence>
<comment type="cofactor">
    <cofactor evidence="1">
        <name>Mg(2+)</name>
        <dbReference type="ChEBI" id="CHEBI:18420"/>
    </cofactor>
</comment>
<dbReference type="InterPro" id="IPR050187">
    <property type="entry name" value="Lipid_Phosphate_FormReg"/>
</dbReference>
<evidence type="ECO:0000313" key="15">
    <source>
        <dbReference type="Proteomes" id="UP001524473"/>
    </source>
</evidence>
<keyword evidence="3" id="KW-0444">Lipid biosynthesis</keyword>
<keyword evidence="6" id="KW-0547">Nucleotide-binding</keyword>
<keyword evidence="8" id="KW-0067">ATP-binding</keyword>
<dbReference type="Pfam" id="PF00781">
    <property type="entry name" value="DAGK_cat"/>
    <property type="match status" value="1"/>
</dbReference>
<dbReference type="SMART" id="SM00046">
    <property type="entry name" value="DAGKc"/>
    <property type="match status" value="1"/>
</dbReference>
<evidence type="ECO:0000256" key="1">
    <source>
        <dbReference type="ARBA" id="ARBA00001946"/>
    </source>
</evidence>
<evidence type="ECO:0000256" key="3">
    <source>
        <dbReference type="ARBA" id="ARBA00022516"/>
    </source>
</evidence>
<evidence type="ECO:0000313" key="14">
    <source>
        <dbReference type="EMBL" id="MCQ4840012.1"/>
    </source>
</evidence>
<dbReference type="InterPro" id="IPR005218">
    <property type="entry name" value="Diacylglycerol/lipid_kinase"/>
</dbReference>
<dbReference type="SUPFAM" id="SSF111331">
    <property type="entry name" value="NAD kinase/diacylglycerol kinase-like"/>
    <property type="match status" value="1"/>
</dbReference>
<evidence type="ECO:0000256" key="10">
    <source>
        <dbReference type="ARBA" id="ARBA00023098"/>
    </source>
</evidence>
<dbReference type="GeneID" id="90531491"/>
<keyword evidence="7 14" id="KW-0418">Kinase</keyword>
<dbReference type="PANTHER" id="PTHR12358:SF106">
    <property type="entry name" value="LIPID KINASE YEGS"/>
    <property type="match status" value="1"/>
</dbReference>